<dbReference type="Gene3D" id="3.40.850.10">
    <property type="entry name" value="Kinesin motor domain"/>
    <property type="match status" value="2"/>
</dbReference>
<evidence type="ECO:0000259" key="3">
    <source>
        <dbReference type="PROSITE" id="PS50067"/>
    </source>
</evidence>
<dbReference type="PANTHER" id="PTHR47972">
    <property type="entry name" value="KINESIN-LIKE PROTEIN KLP-3"/>
    <property type="match status" value="1"/>
</dbReference>
<feature type="domain" description="Kinesin motor" evidence="3">
    <location>
        <begin position="217"/>
        <end position="383"/>
    </location>
</feature>
<dbReference type="KEGG" id="ehx:EMIHUDRAFT_470226"/>
<proteinExistence type="inferred from homology"/>
<dbReference type="Pfam" id="PF16796">
    <property type="entry name" value="Microtub_bd"/>
    <property type="match status" value="1"/>
</dbReference>
<dbReference type="GeneID" id="17264139"/>
<dbReference type="GO" id="GO:0008017">
    <property type="term" value="F:microtubule binding"/>
    <property type="evidence" value="ECO:0007669"/>
    <property type="project" value="InterPro"/>
</dbReference>
<dbReference type="Pfam" id="PF00225">
    <property type="entry name" value="Kinesin"/>
    <property type="match status" value="1"/>
</dbReference>
<dbReference type="GO" id="GO:0007018">
    <property type="term" value="P:microtubule-based movement"/>
    <property type="evidence" value="ECO:0007669"/>
    <property type="project" value="InterPro"/>
</dbReference>
<dbReference type="InterPro" id="IPR001752">
    <property type="entry name" value="Kinesin_motor_dom"/>
</dbReference>
<dbReference type="HOGENOM" id="CLU_701015_0_0_1"/>
<dbReference type="PROSITE" id="PS50067">
    <property type="entry name" value="KINESIN_MOTOR_2"/>
    <property type="match status" value="1"/>
</dbReference>
<sequence length="394" mass="41804">MGSSAGSSRSAASSLKRAAPESDGPAPKRRSAGDQPLEAVDESTALSELHASREDNERLTCEVERLNTARSAWEDRAAEQAAELERLHAEIEAARQELSAQVTAAEESAAAAEAARAAAQAEAEATAARAAGLESSLAATMHETIQALRGNIRVFCRVRGGGGEAECAVSVPAGQVEDTVLEIRPVDGAKGGPQRFQFDHAFGAAASQEDVFVEACLKSTRVATAEEVAPLLAAAQRVRSTASTKMNDRSSRSHYVFRMRIRRREGEGGGSERVKESGVSGEQMVEARAINKSLSSLGDVAALASGAKHVPFRNSKLTHLMQNALSGSLKTLPRRHSSPVDQPRVPRRVGSSKTLMFVNISPLAKHYNESVSSLRFAQKVNGCLSSNKRGLPGK</sequence>
<dbReference type="GO" id="GO:0005524">
    <property type="term" value="F:ATP binding"/>
    <property type="evidence" value="ECO:0007669"/>
    <property type="project" value="InterPro"/>
</dbReference>
<dbReference type="SUPFAM" id="SSF52540">
    <property type="entry name" value="P-loop containing nucleoside triphosphate hydrolases"/>
    <property type="match status" value="1"/>
</dbReference>
<dbReference type="Proteomes" id="UP000013827">
    <property type="component" value="Unassembled WGS sequence"/>
</dbReference>
<feature type="region of interest" description="Disordered" evidence="2">
    <location>
        <begin position="1"/>
        <end position="57"/>
    </location>
</feature>
<dbReference type="GO" id="GO:0003777">
    <property type="term" value="F:microtubule motor activity"/>
    <property type="evidence" value="ECO:0007669"/>
    <property type="project" value="InterPro"/>
</dbReference>
<dbReference type="AlphaFoldDB" id="A0A0D3J515"/>
<dbReference type="eggNOG" id="KOG0239">
    <property type="taxonomic scope" value="Eukaryota"/>
</dbReference>
<dbReference type="InterPro" id="IPR027417">
    <property type="entry name" value="P-loop_NTPase"/>
</dbReference>
<dbReference type="SMART" id="SM00129">
    <property type="entry name" value="KISc"/>
    <property type="match status" value="1"/>
</dbReference>
<evidence type="ECO:0000313" key="5">
    <source>
        <dbReference type="Proteomes" id="UP000013827"/>
    </source>
</evidence>
<dbReference type="PaxDb" id="2903-EOD18600"/>
<keyword evidence="5" id="KW-1185">Reference proteome</keyword>
<evidence type="ECO:0000256" key="1">
    <source>
        <dbReference type="PROSITE-ProRule" id="PRU00283"/>
    </source>
</evidence>
<dbReference type="RefSeq" id="XP_005771029.1">
    <property type="nucleotide sequence ID" value="XM_005770972.1"/>
</dbReference>
<evidence type="ECO:0000256" key="2">
    <source>
        <dbReference type="SAM" id="MobiDB-lite"/>
    </source>
</evidence>
<reference evidence="4" key="2">
    <citation type="submission" date="2024-10" db="UniProtKB">
        <authorList>
            <consortium name="EnsemblProtists"/>
        </authorList>
    </citation>
    <scope>IDENTIFICATION</scope>
</reference>
<accession>A0A0D3J515</accession>
<organism evidence="4 5">
    <name type="scientific">Emiliania huxleyi (strain CCMP1516)</name>
    <dbReference type="NCBI Taxonomy" id="280463"/>
    <lineage>
        <taxon>Eukaryota</taxon>
        <taxon>Haptista</taxon>
        <taxon>Haptophyta</taxon>
        <taxon>Prymnesiophyceae</taxon>
        <taxon>Isochrysidales</taxon>
        <taxon>Noelaerhabdaceae</taxon>
        <taxon>Emiliania</taxon>
    </lineage>
</organism>
<reference evidence="5" key="1">
    <citation type="journal article" date="2013" name="Nature">
        <title>Pan genome of the phytoplankton Emiliania underpins its global distribution.</title>
        <authorList>
            <person name="Read B.A."/>
            <person name="Kegel J."/>
            <person name="Klute M.J."/>
            <person name="Kuo A."/>
            <person name="Lefebvre S.C."/>
            <person name="Maumus F."/>
            <person name="Mayer C."/>
            <person name="Miller J."/>
            <person name="Monier A."/>
            <person name="Salamov A."/>
            <person name="Young J."/>
            <person name="Aguilar M."/>
            <person name="Claverie J.M."/>
            <person name="Frickenhaus S."/>
            <person name="Gonzalez K."/>
            <person name="Herman E.K."/>
            <person name="Lin Y.C."/>
            <person name="Napier J."/>
            <person name="Ogata H."/>
            <person name="Sarno A.F."/>
            <person name="Shmutz J."/>
            <person name="Schroeder D."/>
            <person name="de Vargas C."/>
            <person name="Verret F."/>
            <person name="von Dassow P."/>
            <person name="Valentin K."/>
            <person name="Van de Peer Y."/>
            <person name="Wheeler G."/>
            <person name="Dacks J.B."/>
            <person name="Delwiche C.F."/>
            <person name="Dyhrman S.T."/>
            <person name="Glockner G."/>
            <person name="John U."/>
            <person name="Richards T."/>
            <person name="Worden A.Z."/>
            <person name="Zhang X."/>
            <person name="Grigoriev I.V."/>
            <person name="Allen A.E."/>
            <person name="Bidle K."/>
            <person name="Borodovsky M."/>
            <person name="Bowler C."/>
            <person name="Brownlee C."/>
            <person name="Cock J.M."/>
            <person name="Elias M."/>
            <person name="Gladyshev V.N."/>
            <person name="Groth M."/>
            <person name="Guda C."/>
            <person name="Hadaegh A."/>
            <person name="Iglesias-Rodriguez M.D."/>
            <person name="Jenkins J."/>
            <person name="Jones B.M."/>
            <person name="Lawson T."/>
            <person name="Leese F."/>
            <person name="Lindquist E."/>
            <person name="Lobanov A."/>
            <person name="Lomsadze A."/>
            <person name="Malik S.B."/>
            <person name="Marsh M.E."/>
            <person name="Mackinder L."/>
            <person name="Mock T."/>
            <person name="Mueller-Roeber B."/>
            <person name="Pagarete A."/>
            <person name="Parker M."/>
            <person name="Probert I."/>
            <person name="Quesneville H."/>
            <person name="Raines C."/>
            <person name="Rensing S.A."/>
            <person name="Riano-Pachon D.M."/>
            <person name="Richier S."/>
            <person name="Rokitta S."/>
            <person name="Shiraiwa Y."/>
            <person name="Soanes D.M."/>
            <person name="van der Giezen M."/>
            <person name="Wahlund T.M."/>
            <person name="Williams B."/>
            <person name="Wilson W."/>
            <person name="Wolfe G."/>
            <person name="Wurch L.L."/>
        </authorList>
    </citation>
    <scope>NUCLEOTIDE SEQUENCE</scope>
</reference>
<dbReference type="PRINTS" id="PR00380">
    <property type="entry name" value="KINESINHEAVY"/>
</dbReference>
<comment type="caution">
    <text evidence="1">Lacks conserved residue(s) required for the propagation of feature annotation.</text>
</comment>
<feature type="compositionally biased region" description="Low complexity" evidence="2">
    <location>
        <begin position="1"/>
        <end position="17"/>
    </location>
</feature>
<comment type="similarity">
    <text evidence="1">Belongs to the TRAFAC class myosin-kinesin ATPase superfamily. Kinesin family.</text>
</comment>
<dbReference type="InterPro" id="IPR036961">
    <property type="entry name" value="Kinesin_motor_dom_sf"/>
</dbReference>
<evidence type="ECO:0000313" key="4">
    <source>
        <dbReference type="EnsemblProtists" id="EOD18600"/>
    </source>
</evidence>
<dbReference type="STRING" id="2903.R1DVS7"/>
<dbReference type="InterPro" id="IPR027640">
    <property type="entry name" value="Kinesin-like_fam"/>
</dbReference>
<dbReference type="EnsemblProtists" id="EOD18600">
    <property type="protein sequence ID" value="EOD18600"/>
    <property type="gene ID" value="EMIHUDRAFT_470226"/>
</dbReference>
<dbReference type="InterPro" id="IPR031852">
    <property type="entry name" value="Vik1/Cik1_MT-bd"/>
</dbReference>
<name>A0A0D3J515_EMIH1</name>
<dbReference type="OMA" id="CEVERLN"/>
<protein>
    <recommendedName>
        <fullName evidence="3">Kinesin motor domain-containing protein</fullName>
    </recommendedName>
</protein>